<dbReference type="AlphaFoldDB" id="A0A379GAE5"/>
<reference evidence="1 2" key="1">
    <citation type="submission" date="2018-06" db="EMBL/GenBank/DDBJ databases">
        <authorList>
            <consortium name="Pathogen Informatics"/>
            <person name="Doyle S."/>
        </authorList>
    </citation>
    <scope>NUCLEOTIDE SEQUENCE [LARGE SCALE GENOMIC DNA]</scope>
    <source>
        <strain evidence="1 2">NCTC13043</strain>
    </source>
</reference>
<organism evidence="1 2">
    <name type="scientific">Prevotella pallens</name>
    <dbReference type="NCBI Taxonomy" id="60133"/>
    <lineage>
        <taxon>Bacteria</taxon>
        <taxon>Pseudomonadati</taxon>
        <taxon>Bacteroidota</taxon>
        <taxon>Bacteroidia</taxon>
        <taxon>Bacteroidales</taxon>
        <taxon>Prevotellaceae</taxon>
        <taxon>Prevotella</taxon>
    </lineage>
</organism>
<dbReference type="EMBL" id="UGTP01000004">
    <property type="protein sequence ID" value="SUC37872.1"/>
    <property type="molecule type" value="Genomic_DNA"/>
</dbReference>
<accession>A0A379GAE5</accession>
<protein>
    <submittedName>
        <fullName evidence="1">Uncharacterized protein</fullName>
    </submittedName>
</protein>
<dbReference type="RefSeq" id="WP_115084215.1">
    <property type="nucleotide sequence ID" value="NZ_UGTP01000004.1"/>
</dbReference>
<evidence type="ECO:0000313" key="2">
    <source>
        <dbReference type="Proteomes" id="UP000254235"/>
    </source>
</evidence>
<gene>
    <name evidence="1" type="ORF">NCTC13043_02370</name>
</gene>
<proteinExistence type="predicted"/>
<dbReference type="OrthoDB" id="1079741at2"/>
<name>A0A379GAE5_9BACT</name>
<dbReference type="GeneID" id="78571982"/>
<evidence type="ECO:0000313" key="1">
    <source>
        <dbReference type="EMBL" id="SUC37872.1"/>
    </source>
</evidence>
<dbReference type="Proteomes" id="UP000254235">
    <property type="component" value="Unassembled WGS sequence"/>
</dbReference>
<sequence length="491" mass="53298">MENYLLTRTKNTTIVIAIVALLALAQQLKAQTKYDFAIAGTWVTSENCNDLTVIPGVEGSVKYDAENKTLFLKNAKIDGGNANAIYSTLEGLTIRVAGKNQMRSDFTSTIQFTQPMQIAGSGTLNVENMQGDAIYANATSLIIDACTLNARGLNYGIVGEDGKNNEKLTIKYATVTAEGKNIASIGCFKYLTLMGCKISQPTDADFDEELGGIGKDGKLLKEPITITPTTYQIWIAGKLITLDNCNDLTTIPGVEGTVKFDPATRILTLENANISTNAHYGILNFMDNVTIQLVGTNNITAQLSNTIYNNDDCSLSVVGPNATLNLHGAIEAKDKASRQAFQNHGSVTISQCTIEANAGINGFSFGEWKFDRCNIKVKGNGDDKYPFAGSMAYFTRIPLLEGCALKVPTGTHWKEFTDQYGTCYSLVDGSEKTITDWITITTDPAYIDKHTIRTTKTTQNIYSIGGARLSTELNRLPKGLYIVNGRIVAKP</sequence>